<reference evidence="3" key="1">
    <citation type="journal article" date="2019" name="Int. J. Syst. Evol. Microbiol.">
        <title>The Global Catalogue of Microorganisms (GCM) 10K type strain sequencing project: providing services to taxonomists for standard genome sequencing and annotation.</title>
        <authorList>
            <consortium name="The Broad Institute Genomics Platform"/>
            <consortium name="The Broad Institute Genome Sequencing Center for Infectious Disease"/>
            <person name="Wu L."/>
            <person name="Ma J."/>
        </authorList>
    </citation>
    <scope>NUCLEOTIDE SEQUENCE [LARGE SCALE GENOMIC DNA]</scope>
    <source>
        <strain evidence="3">CCM 7526</strain>
    </source>
</reference>
<dbReference type="Proteomes" id="UP001597183">
    <property type="component" value="Unassembled WGS sequence"/>
</dbReference>
<name>A0ABW4A645_9ACTN</name>
<sequence length="288" mass="31895">MNQNWRVETASGVYAVKRLRDATPDAVRRQHGLFPTLAAHGLPVPTPAKLAEVDGHWYAAGPWLPGEHPYILSVPACRNLGILIGNLHHRLREALPAVAPALDVESAAVPFAELTRLGTVAETGSSDFDAFAAAEIQHRVHLLTEFGRLRPPSGPVRPVGWTHGDLNHYNLLFAGDRCTGILDWDRLAVRPYGLELLRTAVILFGGPTGVDLDRLAAFVAGYRTRIDISGAELRDAAHRRWWDYATDTYFLRRHYDRADPSGDHLFRTSSAVLRWWTGHRADLDAALG</sequence>
<dbReference type="InterPro" id="IPR011009">
    <property type="entry name" value="Kinase-like_dom_sf"/>
</dbReference>
<protein>
    <submittedName>
        <fullName evidence="2">Phosphotransferase</fullName>
    </submittedName>
</protein>
<accession>A0ABW4A645</accession>
<dbReference type="Pfam" id="PF01636">
    <property type="entry name" value="APH"/>
    <property type="match status" value="1"/>
</dbReference>
<organism evidence="2 3">
    <name type="scientific">Actinoplanes sichuanensis</name>
    <dbReference type="NCBI Taxonomy" id="512349"/>
    <lineage>
        <taxon>Bacteria</taxon>
        <taxon>Bacillati</taxon>
        <taxon>Actinomycetota</taxon>
        <taxon>Actinomycetes</taxon>
        <taxon>Micromonosporales</taxon>
        <taxon>Micromonosporaceae</taxon>
        <taxon>Actinoplanes</taxon>
    </lineage>
</organism>
<dbReference type="RefSeq" id="WP_378078497.1">
    <property type="nucleotide sequence ID" value="NZ_AP028461.1"/>
</dbReference>
<dbReference type="EMBL" id="JBHTMK010000012">
    <property type="protein sequence ID" value="MFD1365700.1"/>
    <property type="molecule type" value="Genomic_DNA"/>
</dbReference>
<dbReference type="SUPFAM" id="SSF56112">
    <property type="entry name" value="Protein kinase-like (PK-like)"/>
    <property type="match status" value="1"/>
</dbReference>
<dbReference type="Gene3D" id="3.90.1200.10">
    <property type="match status" value="1"/>
</dbReference>
<evidence type="ECO:0000259" key="1">
    <source>
        <dbReference type="Pfam" id="PF01636"/>
    </source>
</evidence>
<feature type="domain" description="Aminoglycoside phosphotransferase" evidence="1">
    <location>
        <begin position="2"/>
        <end position="218"/>
    </location>
</feature>
<keyword evidence="3" id="KW-1185">Reference proteome</keyword>
<evidence type="ECO:0000313" key="2">
    <source>
        <dbReference type="EMBL" id="MFD1365700.1"/>
    </source>
</evidence>
<gene>
    <name evidence="2" type="ORF">ACFQ5G_10140</name>
</gene>
<dbReference type="InterPro" id="IPR002575">
    <property type="entry name" value="Aminoglycoside_PTrfase"/>
</dbReference>
<comment type="caution">
    <text evidence="2">The sequence shown here is derived from an EMBL/GenBank/DDBJ whole genome shotgun (WGS) entry which is preliminary data.</text>
</comment>
<evidence type="ECO:0000313" key="3">
    <source>
        <dbReference type="Proteomes" id="UP001597183"/>
    </source>
</evidence>
<proteinExistence type="predicted"/>